<dbReference type="AlphaFoldDB" id="A0A3E0DES1"/>
<comment type="similarity">
    <text evidence="1 6 7">Belongs to the bacterial ribosomal protein bL21 family.</text>
</comment>
<keyword evidence="5 6" id="KW-0687">Ribonucleoprotein</keyword>
<dbReference type="GO" id="GO:0005737">
    <property type="term" value="C:cytoplasm"/>
    <property type="evidence" value="ECO:0007669"/>
    <property type="project" value="UniProtKB-ARBA"/>
</dbReference>
<name>A0A3E0DES1_9GAMM</name>
<evidence type="ECO:0000256" key="1">
    <source>
        <dbReference type="ARBA" id="ARBA00008563"/>
    </source>
</evidence>
<proteinExistence type="inferred from homology"/>
<comment type="caution">
    <text evidence="8">The sequence shown here is derived from an EMBL/GenBank/DDBJ whole genome shotgun (WGS) entry which is preliminary data.</text>
</comment>
<evidence type="ECO:0000313" key="9">
    <source>
        <dbReference type="Proteomes" id="UP000256542"/>
    </source>
</evidence>
<keyword evidence="3 6" id="KW-0694">RNA-binding</keyword>
<sequence>MFAVIKTGGKQYRVQEGQTLKVEKLAVEEGGVVEFNDVLLVSNGDDVKVGAPVVEGAKVTAEVVTHGRGDKVKILKFRRRKHSMKRMGHRQWFTEVKVTGIN</sequence>
<dbReference type="InterPro" id="IPR036164">
    <property type="entry name" value="bL21-like_sf"/>
</dbReference>
<evidence type="ECO:0000256" key="3">
    <source>
        <dbReference type="ARBA" id="ARBA00022884"/>
    </source>
</evidence>
<dbReference type="RefSeq" id="WP_115898987.1">
    <property type="nucleotide sequence ID" value="NZ_QUNG01000016.1"/>
</dbReference>
<comment type="function">
    <text evidence="6 7">This protein binds to 23S rRNA in the presence of protein L20.</text>
</comment>
<dbReference type="GO" id="GO:0006412">
    <property type="term" value="P:translation"/>
    <property type="evidence" value="ECO:0007669"/>
    <property type="project" value="UniProtKB-UniRule"/>
</dbReference>
<evidence type="ECO:0000256" key="7">
    <source>
        <dbReference type="RuleBase" id="RU000562"/>
    </source>
</evidence>
<dbReference type="HAMAP" id="MF_01363">
    <property type="entry name" value="Ribosomal_bL21"/>
    <property type="match status" value="1"/>
</dbReference>
<organism evidence="8 9">
    <name type="scientific">Marinomonas pollencensis</name>
    <dbReference type="NCBI Taxonomy" id="491954"/>
    <lineage>
        <taxon>Bacteria</taxon>
        <taxon>Pseudomonadati</taxon>
        <taxon>Pseudomonadota</taxon>
        <taxon>Gammaproteobacteria</taxon>
        <taxon>Oceanospirillales</taxon>
        <taxon>Oceanospirillaceae</taxon>
        <taxon>Marinomonas</taxon>
    </lineage>
</organism>
<dbReference type="InterPro" id="IPR001787">
    <property type="entry name" value="Ribosomal_bL21"/>
</dbReference>
<dbReference type="PANTHER" id="PTHR21349">
    <property type="entry name" value="50S RIBOSOMAL PROTEIN L21"/>
    <property type="match status" value="1"/>
</dbReference>
<evidence type="ECO:0000256" key="6">
    <source>
        <dbReference type="HAMAP-Rule" id="MF_01363"/>
    </source>
</evidence>
<dbReference type="GO" id="GO:1990904">
    <property type="term" value="C:ribonucleoprotein complex"/>
    <property type="evidence" value="ECO:0007669"/>
    <property type="project" value="UniProtKB-KW"/>
</dbReference>
<gene>
    <name evidence="6" type="primary">rplU</name>
    <name evidence="8" type="ORF">DFP81_11673</name>
</gene>
<evidence type="ECO:0000256" key="2">
    <source>
        <dbReference type="ARBA" id="ARBA00022730"/>
    </source>
</evidence>
<keyword evidence="2 6" id="KW-0699">rRNA-binding</keyword>
<dbReference type="GO" id="GO:0005840">
    <property type="term" value="C:ribosome"/>
    <property type="evidence" value="ECO:0007669"/>
    <property type="project" value="UniProtKB-KW"/>
</dbReference>
<dbReference type="InterPro" id="IPR028909">
    <property type="entry name" value="bL21-like"/>
</dbReference>
<dbReference type="SUPFAM" id="SSF141091">
    <property type="entry name" value="L21p-like"/>
    <property type="match status" value="1"/>
</dbReference>
<keyword evidence="9" id="KW-1185">Reference proteome</keyword>
<dbReference type="PROSITE" id="PS01169">
    <property type="entry name" value="RIBOSOMAL_L21"/>
    <property type="match status" value="1"/>
</dbReference>
<dbReference type="NCBIfam" id="TIGR00061">
    <property type="entry name" value="L21"/>
    <property type="match status" value="1"/>
</dbReference>
<evidence type="ECO:0000256" key="5">
    <source>
        <dbReference type="ARBA" id="ARBA00023274"/>
    </source>
</evidence>
<dbReference type="GO" id="GO:0019843">
    <property type="term" value="F:rRNA binding"/>
    <property type="evidence" value="ECO:0007669"/>
    <property type="project" value="UniProtKB-UniRule"/>
</dbReference>
<dbReference type="PANTHER" id="PTHR21349:SF0">
    <property type="entry name" value="LARGE RIBOSOMAL SUBUNIT PROTEIN BL21M"/>
    <property type="match status" value="1"/>
</dbReference>
<evidence type="ECO:0000256" key="4">
    <source>
        <dbReference type="ARBA" id="ARBA00022980"/>
    </source>
</evidence>
<reference evidence="8 9" key="1">
    <citation type="submission" date="2018-08" db="EMBL/GenBank/DDBJ databases">
        <title>Genomic Encyclopedia of Type Strains, Phase III (KMG-III): the genomes of soil and plant-associated and newly described type strains.</title>
        <authorList>
            <person name="Whitman W."/>
        </authorList>
    </citation>
    <scope>NUCLEOTIDE SEQUENCE [LARGE SCALE GENOMIC DNA]</scope>
    <source>
        <strain evidence="8 9">CECT 7375</strain>
    </source>
</reference>
<accession>A0A3E0DES1</accession>
<dbReference type="OrthoDB" id="9813334at2"/>
<dbReference type="InterPro" id="IPR018258">
    <property type="entry name" value="Ribosomal_bL21_CS"/>
</dbReference>
<comment type="subunit">
    <text evidence="6">Part of the 50S ribosomal subunit. Contacts protein L20.</text>
</comment>
<dbReference type="Proteomes" id="UP000256542">
    <property type="component" value="Unassembled WGS sequence"/>
</dbReference>
<dbReference type="Pfam" id="PF00829">
    <property type="entry name" value="Ribosomal_L21p"/>
    <property type="match status" value="1"/>
</dbReference>
<keyword evidence="4 6" id="KW-0689">Ribosomal protein</keyword>
<dbReference type="GO" id="GO:0003735">
    <property type="term" value="F:structural constituent of ribosome"/>
    <property type="evidence" value="ECO:0007669"/>
    <property type="project" value="InterPro"/>
</dbReference>
<protein>
    <recommendedName>
        <fullName evidence="6">Large ribosomal subunit protein bL21</fullName>
    </recommendedName>
</protein>
<evidence type="ECO:0000313" key="8">
    <source>
        <dbReference type="EMBL" id="REG81199.1"/>
    </source>
</evidence>
<dbReference type="EMBL" id="QUNG01000016">
    <property type="protein sequence ID" value="REG81199.1"/>
    <property type="molecule type" value="Genomic_DNA"/>
</dbReference>